<keyword evidence="3 6" id="KW-0812">Transmembrane</keyword>
<proteinExistence type="inferred from homology"/>
<dbReference type="PATRIC" id="fig|1423760.3.peg.1589"/>
<dbReference type="Pfam" id="PF04138">
    <property type="entry name" value="GtrA_DPMS_TM"/>
    <property type="match status" value="1"/>
</dbReference>
<evidence type="ECO:0000256" key="3">
    <source>
        <dbReference type="ARBA" id="ARBA00022692"/>
    </source>
</evidence>
<feature type="transmembrane region" description="Helical" evidence="6">
    <location>
        <begin position="14"/>
        <end position="35"/>
    </location>
</feature>
<comment type="similarity">
    <text evidence="2">Belongs to the GtrA family.</text>
</comment>
<keyword evidence="4 6" id="KW-1133">Transmembrane helix</keyword>
<accession>A0A0R1UGM3</accession>
<dbReference type="InterPro" id="IPR007267">
    <property type="entry name" value="GtrA_DPMS_TM"/>
</dbReference>
<dbReference type="Proteomes" id="UP000050816">
    <property type="component" value="Unassembled WGS sequence"/>
</dbReference>
<dbReference type="EMBL" id="AZFK01000040">
    <property type="protein sequence ID" value="KRL89925.1"/>
    <property type="molecule type" value="Genomic_DNA"/>
</dbReference>
<dbReference type="PANTHER" id="PTHR38459">
    <property type="entry name" value="PROPHAGE BACTOPRENOL-LINKED GLUCOSE TRANSLOCASE HOMOLOG"/>
    <property type="match status" value="1"/>
</dbReference>
<comment type="caution">
    <text evidence="8">The sequence shown here is derived from an EMBL/GenBank/DDBJ whole genome shotgun (WGS) entry which is preliminary data.</text>
</comment>
<sequence>MAALTALWQKYKSIIAYLFWGVVTTIVNLASYQWLSTGLHWHFEVATVIAWFLSVLVAYFTNKVWVFNSPYTTWRAFWVELVQFFFYRGLTLLLDMAIVFVGVSWLGFTSPLGQFIVKLVDNVLVVIANYVFSKWLIFKSNAKMMKK</sequence>
<evidence type="ECO:0000259" key="7">
    <source>
        <dbReference type="Pfam" id="PF04138"/>
    </source>
</evidence>
<evidence type="ECO:0000313" key="9">
    <source>
        <dbReference type="Proteomes" id="UP000050816"/>
    </source>
</evidence>
<gene>
    <name evidence="8" type="ORF">FC43_GL001518</name>
</gene>
<feature type="transmembrane region" description="Helical" evidence="6">
    <location>
        <begin position="41"/>
        <end position="60"/>
    </location>
</feature>
<feature type="transmembrane region" description="Helical" evidence="6">
    <location>
        <begin position="115"/>
        <end position="137"/>
    </location>
</feature>
<dbReference type="RefSeq" id="WP_056954737.1">
    <property type="nucleotide sequence ID" value="NZ_AZFK01000040.1"/>
</dbReference>
<feature type="domain" description="GtrA/DPMS transmembrane" evidence="7">
    <location>
        <begin position="17"/>
        <end position="138"/>
    </location>
</feature>
<evidence type="ECO:0000256" key="5">
    <source>
        <dbReference type="ARBA" id="ARBA00023136"/>
    </source>
</evidence>
<evidence type="ECO:0000256" key="2">
    <source>
        <dbReference type="ARBA" id="ARBA00009399"/>
    </source>
</evidence>
<dbReference type="InterPro" id="IPR051401">
    <property type="entry name" value="GtrA_CellWall_Glycosyl"/>
</dbReference>
<name>A0A0R1UGM3_9LACO</name>
<dbReference type="PANTHER" id="PTHR38459:SF5">
    <property type="entry name" value="CELL WALL TEICHOIC ACID GLYCOSYLATION PROTEIN GTCA"/>
    <property type="match status" value="1"/>
</dbReference>
<comment type="subcellular location">
    <subcellularLocation>
        <location evidence="1">Membrane</location>
        <topology evidence="1">Multi-pass membrane protein</topology>
    </subcellularLocation>
</comment>
<dbReference type="AlphaFoldDB" id="A0A0R1UGM3"/>
<evidence type="ECO:0000256" key="4">
    <source>
        <dbReference type="ARBA" id="ARBA00022989"/>
    </source>
</evidence>
<dbReference type="GO" id="GO:0005886">
    <property type="term" value="C:plasma membrane"/>
    <property type="evidence" value="ECO:0007669"/>
    <property type="project" value="TreeGrafter"/>
</dbReference>
<evidence type="ECO:0000256" key="6">
    <source>
        <dbReference type="SAM" id="Phobius"/>
    </source>
</evidence>
<protein>
    <submittedName>
        <fullName evidence="8">Teichoic acid glycosylation protein</fullName>
    </submittedName>
</protein>
<evidence type="ECO:0000256" key="1">
    <source>
        <dbReference type="ARBA" id="ARBA00004141"/>
    </source>
</evidence>
<reference evidence="8 9" key="1">
    <citation type="journal article" date="2015" name="Genome Announc.">
        <title>Expanding the biotechnology potential of lactobacilli through comparative genomics of 213 strains and associated genera.</title>
        <authorList>
            <person name="Sun Z."/>
            <person name="Harris H.M."/>
            <person name="McCann A."/>
            <person name="Guo C."/>
            <person name="Argimon S."/>
            <person name="Zhang W."/>
            <person name="Yang X."/>
            <person name="Jeffery I.B."/>
            <person name="Cooney J.C."/>
            <person name="Kagawa T.F."/>
            <person name="Liu W."/>
            <person name="Song Y."/>
            <person name="Salvetti E."/>
            <person name="Wrobel A."/>
            <person name="Rasinkangas P."/>
            <person name="Parkhill J."/>
            <person name="Rea M.C."/>
            <person name="O'Sullivan O."/>
            <person name="Ritari J."/>
            <person name="Douillard F.P."/>
            <person name="Paul Ross R."/>
            <person name="Yang R."/>
            <person name="Briner A.E."/>
            <person name="Felis G.E."/>
            <person name="de Vos W.M."/>
            <person name="Barrangou R."/>
            <person name="Klaenhammer T.R."/>
            <person name="Caufield P.W."/>
            <person name="Cui Y."/>
            <person name="Zhang H."/>
            <person name="O'Toole P.W."/>
        </authorList>
    </citation>
    <scope>NUCLEOTIDE SEQUENCE [LARGE SCALE GENOMIC DNA]</scope>
    <source>
        <strain evidence="8 9">DSM 15946</strain>
    </source>
</reference>
<feature type="transmembrane region" description="Helical" evidence="6">
    <location>
        <begin position="81"/>
        <end position="103"/>
    </location>
</feature>
<evidence type="ECO:0000313" key="8">
    <source>
        <dbReference type="EMBL" id="KRL89925.1"/>
    </source>
</evidence>
<keyword evidence="5 6" id="KW-0472">Membrane</keyword>
<dbReference type="GO" id="GO:0000271">
    <property type="term" value="P:polysaccharide biosynthetic process"/>
    <property type="evidence" value="ECO:0007669"/>
    <property type="project" value="InterPro"/>
</dbReference>
<organism evidence="8 9">
    <name type="scientific">Limosilactobacillus ingluviei DSM 15946</name>
    <dbReference type="NCBI Taxonomy" id="1423760"/>
    <lineage>
        <taxon>Bacteria</taxon>
        <taxon>Bacillati</taxon>
        <taxon>Bacillota</taxon>
        <taxon>Bacilli</taxon>
        <taxon>Lactobacillales</taxon>
        <taxon>Lactobacillaceae</taxon>
        <taxon>Limosilactobacillus</taxon>
    </lineage>
</organism>